<feature type="compositionally biased region" description="Low complexity" evidence="1">
    <location>
        <begin position="332"/>
        <end position="351"/>
    </location>
</feature>
<keyword evidence="2" id="KW-1133">Transmembrane helix</keyword>
<evidence type="ECO:0000313" key="4">
    <source>
        <dbReference type="Proteomes" id="UP000008141"/>
    </source>
</evidence>
<organism evidence="4">
    <name type="scientific">Chlorella variabilis</name>
    <name type="common">Green alga</name>
    <dbReference type="NCBI Taxonomy" id="554065"/>
    <lineage>
        <taxon>Eukaryota</taxon>
        <taxon>Viridiplantae</taxon>
        <taxon>Chlorophyta</taxon>
        <taxon>core chlorophytes</taxon>
        <taxon>Trebouxiophyceae</taxon>
        <taxon>Chlorellales</taxon>
        <taxon>Chlorellaceae</taxon>
        <taxon>Chlorella clade</taxon>
        <taxon>Chlorella</taxon>
    </lineage>
</organism>
<feature type="region of interest" description="Disordered" evidence="1">
    <location>
        <begin position="287"/>
        <end position="363"/>
    </location>
</feature>
<sequence length="363" mass="37899">MRSPWQYLRGWFARVGSDPYYASYDRSLGNIKAELDRIQAARAARHKAWAAIRARFLGGFAAAYAAVLAYAAYVNHQPPGTYRPAQQAARVAPAFLAPPLGWAAHRLLGWLQAALDARAARRVRQLDGKLRKQVSELKDSTRYQRTLALLQKYDPDYVPPKLERTPSARGGRQPLGARAPAGGGGAGRAAGAAVNAAGSALQGAGSLFPALAQLYSRAADTLIADDPVTLGLLREAQQQSDLLRQRLMAAEGRSVALLRENIALKQQLGQPAEEEQAALAAWTAGGGGGPGAVAAHHDAPAGAAEARQLEGPAADEGAAEPQEAAEEEEACLEPGAAAPAAAGAASGSPGRVSRRRRGSSSGS</sequence>
<keyword evidence="2" id="KW-0812">Transmembrane</keyword>
<evidence type="ECO:0000256" key="2">
    <source>
        <dbReference type="SAM" id="Phobius"/>
    </source>
</evidence>
<accession>E1Z7N7</accession>
<reference evidence="3 4" key="1">
    <citation type="journal article" date="2010" name="Plant Cell">
        <title>The Chlorella variabilis NC64A genome reveals adaptation to photosymbiosis, coevolution with viruses, and cryptic sex.</title>
        <authorList>
            <person name="Blanc G."/>
            <person name="Duncan G."/>
            <person name="Agarkova I."/>
            <person name="Borodovsky M."/>
            <person name="Gurnon J."/>
            <person name="Kuo A."/>
            <person name="Lindquist E."/>
            <person name="Lucas S."/>
            <person name="Pangilinan J."/>
            <person name="Polle J."/>
            <person name="Salamov A."/>
            <person name="Terry A."/>
            <person name="Yamada T."/>
            <person name="Dunigan D.D."/>
            <person name="Grigoriev I.V."/>
            <person name="Claverie J.M."/>
            <person name="Van Etten J.L."/>
        </authorList>
    </citation>
    <scope>NUCLEOTIDE SEQUENCE [LARGE SCALE GENOMIC DNA]</scope>
    <source>
        <strain evidence="3 4">NC64A</strain>
    </source>
</reference>
<feature type="transmembrane region" description="Helical" evidence="2">
    <location>
        <begin position="54"/>
        <end position="73"/>
    </location>
</feature>
<proteinExistence type="predicted"/>
<feature type="region of interest" description="Disordered" evidence="1">
    <location>
        <begin position="159"/>
        <end position="184"/>
    </location>
</feature>
<evidence type="ECO:0000256" key="1">
    <source>
        <dbReference type="SAM" id="MobiDB-lite"/>
    </source>
</evidence>
<dbReference type="KEGG" id="cvr:CHLNCDRAFT_142061"/>
<dbReference type="AlphaFoldDB" id="E1Z7N7"/>
<protein>
    <submittedName>
        <fullName evidence="3">Uncharacterized protein</fullName>
    </submittedName>
</protein>
<keyword evidence="4" id="KW-1185">Reference proteome</keyword>
<dbReference type="OrthoDB" id="515450at2759"/>
<dbReference type="Proteomes" id="UP000008141">
    <property type="component" value="Unassembled WGS sequence"/>
</dbReference>
<evidence type="ECO:0000313" key="3">
    <source>
        <dbReference type="EMBL" id="EFN58202.1"/>
    </source>
</evidence>
<feature type="compositionally biased region" description="Low complexity" evidence="1">
    <location>
        <begin position="168"/>
        <end position="180"/>
    </location>
</feature>
<dbReference type="InParanoid" id="E1Z7N7"/>
<gene>
    <name evidence="3" type="ORF">CHLNCDRAFT_142061</name>
</gene>
<dbReference type="eggNOG" id="ENOG502T2SI">
    <property type="taxonomic scope" value="Eukaryota"/>
</dbReference>
<name>E1Z7N7_CHLVA</name>
<feature type="compositionally biased region" description="Low complexity" evidence="1">
    <location>
        <begin position="300"/>
        <end position="322"/>
    </location>
</feature>
<dbReference type="RefSeq" id="XP_005850304.1">
    <property type="nucleotide sequence ID" value="XM_005850242.1"/>
</dbReference>
<feature type="compositionally biased region" description="Basic residues" evidence="1">
    <location>
        <begin position="352"/>
        <end position="363"/>
    </location>
</feature>
<keyword evidence="2" id="KW-0472">Membrane</keyword>
<dbReference type="GeneID" id="17357756"/>
<dbReference type="EMBL" id="GL433838">
    <property type="protein sequence ID" value="EFN58202.1"/>
    <property type="molecule type" value="Genomic_DNA"/>
</dbReference>